<proteinExistence type="predicted"/>
<dbReference type="AlphaFoldDB" id="A0A1B2HN12"/>
<organism evidence="1 2">
    <name type="scientific">Lentzea guizhouensis</name>
    <dbReference type="NCBI Taxonomy" id="1586287"/>
    <lineage>
        <taxon>Bacteria</taxon>
        <taxon>Bacillati</taxon>
        <taxon>Actinomycetota</taxon>
        <taxon>Actinomycetes</taxon>
        <taxon>Pseudonocardiales</taxon>
        <taxon>Pseudonocardiaceae</taxon>
        <taxon>Lentzea</taxon>
    </lineage>
</organism>
<dbReference type="EMBL" id="CP016793">
    <property type="protein sequence ID" value="ANZ39117.1"/>
    <property type="molecule type" value="Genomic_DNA"/>
</dbReference>
<dbReference type="Proteomes" id="UP000093053">
    <property type="component" value="Chromosome"/>
</dbReference>
<keyword evidence="2" id="KW-1185">Reference proteome</keyword>
<reference evidence="1 2" key="1">
    <citation type="submission" date="2016-07" db="EMBL/GenBank/DDBJ databases">
        <title>Complete genome sequence of the Lentzea guizhouensis DHS C013.</title>
        <authorList>
            <person name="Cao C."/>
        </authorList>
    </citation>
    <scope>NUCLEOTIDE SEQUENCE [LARGE SCALE GENOMIC DNA]</scope>
    <source>
        <strain evidence="1 2">DHS C013</strain>
    </source>
</reference>
<sequence>MHEAECVDLLQDGAQLYKHRSGAKRGHGLRPVHELGEVESVDAFHDEVGAPEMFAEIKKSYDTADFVE</sequence>
<name>A0A1B2HN12_9PSEU</name>
<accession>A0A1B2HN12</accession>
<dbReference type="STRING" id="1586287.BBK82_26615"/>
<protein>
    <submittedName>
        <fullName evidence="1">Uncharacterized protein</fullName>
    </submittedName>
</protein>
<dbReference type="KEGG" id="led:BBK82_26615"/>
<evidence type="ECO:0000313" key="1">
    <source>
        <dbReference type="EMBL" id="ANZ39117.1"/>
    </source>
</evidence>
<evidence type="ECO:0000313" key="2">
    <source>
        <dbReference type="Proteomes" id="UP000093053"/>
    </source>
</evidence>
<gene>
    <name evidence="1" type="ORF">BBK82_26615</name>
</gene>